<dbReference type="PROSITE" id="PS51371">
    <property type="entry name" value="CBS"/>
    <property type="match status" value="2"/>
</dbReference>
<dbReference type="SUPFAM" id="SSF54631">
    <property type="entry name" value="CBS-domain pair"/>
    <property type="match status" value="1"/>
</dbReference>
<dbReference type="Pfam" id="PF00571">
    <property type="entry name" value="CBS"/>
    <property type="match status" value="2"/>
</dbReference>
<comment type="caution">
    <text evidence="4">The sequence shown here is derived from an EMBL/GenBank/DDBJ whole genome shotgun (WGS) entry which is preliminary data.</text>
</comment>
<feature type="domain" description="CBS" evidence="3">
    <location>
        <begin position="72"/>
        <end position="127"/>
    </location>
</feature>
<evidence type="ECO:0000313" key="4">
    <source>
        <dbReference type="EMBL" id="MFC4766769.1"/>
    </source>
</evidence>
<keyword evidence="5" id="KW-1185">Reference proteome</keyword>
<sequence>MKLKELMTDNVHCCSPRDTVSEAAKMMRGINVGIIPVCEGEQLIGVITDRDIVLNVVAEGKDANRVLIENCMSSTVVTSHPEMDAHEAAELMSEHQVRRLPVVEKGQLVGIVSIGDLATVGIHENEAGRALSEISVPSRPH</sequence>
<dbReference type="EMBL" id="JBHSHC010000029">
    <property type="protein sequence ID" value="MFC4766769.1"/>
    <property type="molecule type" value="Genomic_DNA"/>
</dbReference>
<dbReference type="PANTHER" id="PTHR43080">
    <property type="entry name" value="CBS DOMAIN-CONTAINING PROTEIN CBSX3, MITOCHONDRIAL"/>
    <property type="match status" value="1"/>
</dbReference>
<evidence type="ECO:0000256" key="2">
    <source>
        <dbReference type="PROSITE-ProRule" id="PRU00703"/>
    </source>
</evidence>
<evidence type="ECO:0000259" key="3">
    <source>
        <dbReference type="PROSITE" id="PS51371"/>
    </source>
</evidence>
<organism evidence="4 5">
    <name type="scientific">Effusibacillus consociatus</name>
    <dbReference type="NCBI Taxonomy" id="1117041"/>
    <lineage>
        <taxon>Bacteria</taxon>
        <taxon>Bacillati</taxon>
        <taxon>Bacillota</taxon>
        <taxon>Bacilli</taxon>
        <taxon>Bacillales</taxon>
        <taxon>Alicyclobacillaceae</taxon>
        <taxon>Effusibacillus</taxon>
    </lineage>
</organism>
<dbReference type="Gene3D" id="3.10.580.10">
    <property type="entry name" value="CBS-domain"/>
    <property type="match status" value="1"/>
</dbReference>
<dbReference type="PANTHER" id="PTHR43080:SF2">
    <property type="entry name" value="CBS DOMAIN-CONTAINING PROTEIN"/>
    <property type="match status" value="1"/>
</dbReference>
<dbReference type="Proteomes" id="UP001596002">
    <property type="component" value="Unassembled WGS sequence"/>
</dbReference>
<feature type="domain" description="CBS" evidence="3">
    <location>
        <begin position="7"/>
        <end position="63"/>
    </location>
</feature>
<protein>
    <submittedName>
        <fullName evidence="4">CBS domain-containing protein</fullName>
    </submittedName>
</protein>
<dbReference type="RefSeq" id="WP_380024664.1">
    <property type="nucleotide sequence ID" value="NZ_JBHSHC010000029.1"/>
</dbReference>
<reference evidence="5" key="1">
    <citation type="journal article" date="2019" name="Int. J. Syst. Evol. Microbiol.">
        <title>The Global Catalogue of Microorganisms (GCM) 10K type strain sequencing project: providing services to taxonomists for standard genome sequencing and annotation.</title>
        <authorList>
            <consortium name="The Broad Institute Genomics Platform"/>
            <consortium name="The Broad Institute Genome Sequencing Center for Infectious Disease"/>
            <person name="Wu L."/>
            <person name="Ma J."/>
        </authorList>
    </citation>
    <scope>NUCLEOTIDE SEQUENCE [LARGE SCALE GENOMIC DNA]</scope>
    <source>
        <strain evidence="5">WYCCWR 12678</strain>
    </source>
</reference>
<dbReference type="CDD" id="cd04622">
    <property type="entry name" value="CBS_pair_HRP1_like"/>
    <property type="match status" value="1"/>
</dbReference>
<dbReference type="InterPro" id="IPR046342">
    <property type="entry name" value="CBS_dom_sf"/>
</dbReference>
<dbReference type="InterPro" id="IPR051257">
    <property type="entry name" value="Diverse_CBS-Domain"/>
</dbReference>
<accession>A0ABV9PYZ6</accession>
<gene>
    <name evidence="4" type="ORF">ACFO8Q_05195</name>
</gene>
<evidence type="ECO:0000256" key="1">
    <source>
        <dbReference type="ARBA" id="ARBA00023122"/>
    </source>
</evidence>
<dbReference type="SMART" id="SM00116">
    <property type="entry name" value="CBS"/>
    <property type="match status" value="2"/>
</dbReference>
<dbReference type="InterPro" id="IPR000644">
    <property type="entry name" value="CBS_dom"/>
</dbReference>
<keyword evidence="1 2" id="KW-0129">CBS domain</keyword>
<proteinExistence type="predicted"/>
<name>A0ABV9PYZ6_9BACL</name>
<evidence type="ECO:0000313" key="5">
    <source>
        <dbReference type="Proteomes" id="UP001596002"/>
    </source>
</evidence>